<accession>A0A075GCV3</accession>
<sequence length="357" mass="39244">MRAALLGLILLAPALAGCLEVPIETCEGTECFPFDNDILNELLSNPEALDVMLLTANQERLRVESSTTYVTETQQGEIHWSVSKDDDANLRSIALRFSLGTTSIDTEVIEGTDTTNIRLGNVWYEGRDAVPEYKDPFFDIAQQATENPDGLWPSFGFDTTAISDLSWTITHDLESLEQIASARNATHSIILVLKGMPPQIVGIELYGDDDSAFVMTIETGDGVTLELQEDLPRSPIEFTVSEPFALADGVTAWGGEVPAGLTSEADPSELEFHAVSTASGGEETISLAMMNFADQTTNITDDSGDWWAFTWLDYDSDTWFSNGDLYEIRTNSTAEVEVRIFDLWANSWTGDRGLPNE</sequence>
<dbReference type="EMBL" id="KF900565">
    <property type="protein sequence ID" value="AIE99507.1"/>
    <property type="molecule type" value="Genomic_DNA"/>
</dbReference>
<name>A0A075GCV3_9EURY</name>
<dbReference type="PROSITE" id="PS51257">
    <property type="entry name" value="PROKAR_LIPOPROTEIN"/>
    <property type="match status" value="1"/>
</dbReference>
<reference evidence="1" key="1">
    <citation type="journal article" date="2014" name="Genome Biol. Evol.">
        <title>Pangenome evidence for extensive interdomain horizontal transfer affecting lineage core and shell genes in uncultured planktonic thaumarchaeota and euryarchaeota.</title>
        <authorList>
            <person name="Deschamps P."/>
            <person name="Zivanovic Y."/>
            <person name="Moreira D."/>
            <person name="Rodriguez-Valera F."/>
            <person name="Lopez-Garcia P."/>
        </authorList>
    </citation>
    <scope>NUCLEOTIDE SEQUENCE</scope>
</reference>
<protein>
    <recommendedName>
        <fullName evidence="2">Lipoprotein</fullName>
    </recommendedName>
</protein>
<organism evidence="1">
    <name type="scientific">uncultured marine group II/III euryarchaeote KM3_110_E06</name>
    <dbReference type="NCBI Taxonomy" id="1457852"/>
    <lineage>
        <taxon>Archaea</taxon>
        <taxon>Methanobacteriati</taxon>
        <taxon>Methanobacteriota</taxon>
        <taxon>environmental samples</taxon>
    </lineage>
</organism>
<dbReference type="AlphaFoldDB" id="A0A075GCV3"/>
<proteinExistence type="predicted"/>
<evidence type="ECO:0008006" key="2">
    <source>
        <dbReference type="Google" id="ProtNLM"/>
    </source>
</evidence>
<evidence type="ECO:0000313" key="1">
    <source>
        <dbReference type="EMBL" id="AIE99507.1"/>
    </source>
</evidence>